<dbReference type="Proteomes" id="UP000184048">
    <property type="component" value="Unassembled WGS sequence"/>
</dbReference>
<dbReference type="InterPro" id="IPR025970">
    <property type="entry name" value="SusE"/>
</dbReference>
<dbReference type="RefSeq" id="WP_072833675.1">
    <property type="nucleotide sequence ID" value="NZ_FQUU01000002.1"/>
</dbReference>
<name>A0A1M4U319_9BACT</name>
<evidence type="ECO:0000313" key="2">
    <source>
        <dbReference type="EMBL" id="SHE51030.1"/>
    </source>
</evidence>
<evidence type="ECO:0000313" key="3">
    <source>
        <dbReference type="Proteomes" id="UP000184048"/>
    </source>
</evidence>
<dbReference type="PROSITE" id="PS51257">
    <property type="entry name" value="PROKAR_LIPOPROTEIN"/>
    <property type="match status" value="1"/>
</dbReference>
<keyword evidence="3" id="KW-1185">Reference proteome</keyword>
<dbReference type="Pfam" id="PF14292">
    <property type="entry name" value="SusE"/>
    <property type="match status" value="1"/>
</dbReference>
<proteinExistence type="predicted"/>
<dbReference type="STRING" id="1121884.SAMN02745131_00507"/>
<dbReference type="AlphaFoldDB" id="A0A1M4U319"/>
<organism evidence="2 3">
    <name type="scientific">Flavisolibacter ginsengisoli DSM 18119</name>
    <dbReference type="NCBI Taxonomy" id="1121884"/>
    <lineage>
        <taxon>Bacteria</taxon>
        <taxon>Pseudomonadati</taxon>
        <taxon>Bacteroidota</taxon>
        <taxon>Chitinophagia</taxon>
        <taxon>Chitinophagales</taxon>
        <taxon>Chitinophagaceae</taxon>
        <taxon>Flavisolibacter</taxon>
    </lineage>
</organism>
<sequence>MKRLLINATGMIVLLFTLGMLGCKKEGRDINMNISEVTQFYAPNDNLFVKLEPATSASVGFEWDQAKAEDGSLVMYEVAFDKVTGDFSNPVYKMASDGNGVQNKLTLSHKDLNRIANFAGIKSLETGKLKWTVLASKGTNVKKSALVRTIEVERPAGFAEIPTEVYLTGDATEAGANVANAIKLKSTGPGTFEIYTSLKPGTYNFVNKTTGASTSYQVQGTFLKEGGGVASPATGTQVYRIELDFNNAAVKLTEITKVGYWFAPHNSIDAELTYAGGGVFQALNVPIEFKQEGWGRDERYKFRMTLKDASGTEFMEDWGSANRDNNRPTATTPAAWYNLFKHEVNQWDYCFKFPTEADMKNVDLILNFKPDAPYNHVLVIK</sequence>
<protein>
    <submittedName>
        <fullName evidence="2">SusE outer membrane protein</fullName>
    </submittedName>
</protein>
<evidence type="ECO:0000259" key="1">
    <source>
        <dbReference type="Pfam" id="PF14292"/>
    </source>
</evidence>
<accession>A0A1M4U319</accession>
<feature type="domain" description="SusE outer membrane protein" evidence="1">
    <location>
        <begin position="33"/>
        <end position="133"/>
    </location>
</feature>
<reference evidence="2" key="1">
    <citation type="submission" date="2016-11" db="EMBL/GenBank/DDBJ databases">
        <authorList>
            <person name="Jaros S."/>
            <person name="Januszkiewicz K."/>
            <person name="Wedrychowicz H."/>
        </authorList>
    </citation>
    <scope>NUCLEOTIDE SEQUENCE [LARGE SCALE GENOMIC DNA]</scope>
    <source>
        <strain evidence="2">DSM 18119</strain>
    </source>
</reference>
<dbReference type="EMBL" id="FQUU01000002">
    <property type="protein sequence ID" value="SHE51030.1"/>
    <property type="molecule type" value="Genomic_DNA"/>
</dbReference>
<gene>
    <name evidence="2" type="ORF">SAMN02745131_00507</name>
</gene>